<evidence type="ECO:0000256" key="6">
    <source>
        <dbReference type="ARBA" id="ARBA00023163"/>
    </source>
</evidence>
<dbReference type="AlphaFoldDB" id="A0AAC9XP80"/>
<dbReference type="InterPro" id="IPR007412">
    <property type="entry name" value="FlgM"/>
</dbReference>
<keyword evidence="11" id="KW-0966">Cell projection</keyword>
<dbReference type="Proteomes" id="UP000198233">
    <property type="component" value="Chromosome"/>
</dbReference>
<sequence length="107" mass="11442">MPIDIKHVNTNTNSRIGSANSSKASLGKDSAATASTQSNTIKGDSVSITSQAQQLQSAQAKLNDIPEIDIKKVEQIKAAIAEGRYKIDADKLASNIAQFEKELQDLN</sequence>
<dbReference type="GO" id="GO:0044781">
    <property type="term" value="P:bacterial-type flagellum organization"/>
    <property type="evidence" value="ECO:0007669"/>
    <property type="project" value="UniProtKB-KW"/>
</dbReference>
<evidence type="ECO:0000256" key="3">
    <source>
        <dbReference type="ARBA" id="ARBA00022491"/>
    </source>
</evidence>
<keyword evidence="5" id="KW-0805">Transcription regulation</keyword>
<dbReference type="GO" id="GO:0045892">
    <property type="term" value="P:negative regulation of DNA-templated transcription"/>
    <property type="evidence" value="ECO:0007669"/>
    <property type="project" value="InterPro"/>
</dbReference>
<dbReference type="SUPFAM" id="SSF101498">
    <property type="entry name" value="Anti-sigma factor FlgM"/>
    <property type="match status" value="1"/>
</dbReference>
<comment type="similarity">
    <text evidence="1">Belongs to the FlgM family.</text>
</comment>
<proteinExistence type="inferred from homology"/>
<dbReference type="EMBL" id="CP022272">
    <property type="protein sequence ID" value="ASJ97388.1"/>
    <property type="molecule type" value="Genomic_DNA"/>
</dbReference>
<evidence type="ECO:0000256" key="7">
    <source>
        <dbReference type="ARBA" id="ARBA00024739"/>
    </source>
</evidence>
<dbReference type="InterPro" id="IPR031316">
    <property type="entry name" value="FlgM_C"/>
</dbReference>
<dbReference type="NCBIfam" id="TIGR03824">
    <property type="entry name" value="FlgM_jcvi"/>
    <property type="match status" value="1"/>
</dbReference>
<comment type="function">
    <text evidence="7">Responsible for the coupling of flagellin expression to flagellar assembly by preventing expression of the flagellin genes when a component of the middle class of proteins is defective. It negatively regulates flagellar genes by inhibiting the activity of FliA by directly binding to FliA.</text>
</comment>
<protein>
    <recommendedName>
        <fullName evidence="2">Negative regulator of flagellin synthesis</fullName>
    </recommendedName>
    <alternativeName>
        <fullName evidence="8">Anti-sigma-28 factor</fullName>
    </alternativeName>
</protein>
<keyword evidence="11" id="KW-0969">Cilium</keyword>
<evidence type="ECO:0000256" key="2">
    <source>
        <dbReference type="ARBA" id="ARBA00017823"/>
    </source>
</evidence>
<reference evidence="11 12" key="1">
    <citation type="submission" date="2017-06" db="EMBL/GenBank/DDBJ databases">
        <title>Complete genome sequence of Shewanella marisflavi EP1 associated with anaerobic 2,4-dinitrotoluene reduction and salt tolerance.</title>
        <authorList>
            <person name="Huang J."/>
        </authorList>
    </citation>
    <scope>NUCLEOTIDE SEQUENCE [LARGE SCALE GENOMIC DNA]</scope>
    <source>
        <strain evidence="11 12">EP1</strain>
    </source>
</reference>
<keyword evidence="6" id="KW-0804">Transcription</keyword>
<organism evidence="11 12">
    <name type="scientific">Shewanella marisflavi</name>
    <dbReference type="NCBI Taxonomy" id="260364"/>
    <lineage>
        <taxon>Bacteria</taxon>
        <taxon>Pseudomonadati</taxon>
        <taxon>Pseudomonadota</taxon>
        <taxon>Gammaproteobacteria</taxon>
        <taxon>Alteromonadales</taxon>
        <taxon>Shewanellaceae</taxon>
        <taxon>Shewanella</taxon>
    </lineage>
</organism>
<evidence type="ECO:0000256" key="4">
    <source>
        <dbReference type="ARBA" id="ARBA00022795"/>
    </source>
</evidence>
<dbReference type="KEGG" id="smav:CFF01_12800"/>
<evidence type="ECO:0000256" key="5">
    <source>
        <dbReference type="ARBA" id="ARBA00023015"/>
    </source>
</evidence>
<dbReference type="InterPro" id="IPR035890">
    <property type="entry name" value="Anti-sigma-28_factor_FlgM_sf"/>
</dbReference>
<name>A0AAC9XP80_9GAMM</name>
<feature type="compositionally biased region" description="Polar residues" evidence="9">
    <location>
        <begin position="8"/>
        <end position="24"/>
    </location>
</feature>
<feature type="region of interest" description="Disordered" evidence="9">
    <location>
        <begin position="1"/>
        <end position="38"/>
    </location>
</feature>
<gene>
    <name evidence="11" type="primary">flgM</name>
    <name evidence="11" type="ORF">CFF01_12800</name>
</gene>
<keyword evidence="4" id="KW-1005">Bacterial flagellum biogenesis</keyword>
<keyword evidence="3" id="KW-0678">Repressor</keyword>
<keyword evidence="11" id="KW-0282">Flagellum</keyword>
<dbReference type="Pfam" id="PF04316">
    <property type="entry name" value="FlgM"/>
    <property type="match status" value="1"/>
</dbReference>
<evidence type="ECO:0000313" key="11">
    <source>
        <dbReference type="EMBL" id="ASJ97388.1"/>
    </source>
</evidence>
<feature type="domain" description="Anti-sigma-28 factor FlgM C-terminal" evidence="10">
    <location>
        <begin position="44"/>
        <end position="97"/>
    </location>
</feature>
<evidence type="ECO:0000256" key="8">
    <source>
        <dbReference type="ARBA" id="ARBA00030117"/>
    </source>
</evidence>
<evidence type="ECO:0000259" key="10">
    <source>
        <dbReference type="Pfam" id="PF04316"/>
    </source>
</evidence>
<evidence type="ECO:0000256" key="1">
    <source>
        <dbReference type="ARBA" id="ARBA00005322"/>
    </source>
</evidence>
<evidence type="ECO:0000313" key="12">
    <source>
        <dbReference type="Proteomes" id="UP000198233"/>
    </source>
</evidence>
<evidence type="ECO:0000256" key="9">
    <source>
        <dbReference type="SAM" id="MobiDB-lite"/>
    </source>
</evidence>
<accession>A0AAC9XP80</accession>
<dbReference type="RefSeq" id="WP_088905054.1">
    <property type="nucleotide sequence ID" value="NZ_CP022272.1"/>
</dbReference>